<evidence type="ECO:0000256" key="3">
    <source>
        <dbReference type="SAM" id="MobiDB-lite"/>
    </source>
</evidence>
<dbReference type="Gene3D" id="2.130.10.10">
    <property type="entry name" value="YVTN repeat-like/Quinoprotein amine dehydrogenase"/>
    <property type="match status" value="2"/>
</dbReference>
<gene>
    <name evidence="4" type="ORF">CUR178_00458</name>
</gene>
<dbReference type="SUPFAM" id="SSF50978">
    <property type="entry name" value="WD40 repeat-like"/>
    <property type="match status" value="2"/>
</dbReference>
<evidence type="ECO:0008006" key="6">
    <source>
        <dbReference type="Google" id="ProtNLM"/>
    </source>
</evidence>
<evidence type="ECO:0000313" key="4">
    <source>
        <dbReference type="EMBL" id="KAG5465745.1"/>
    </source>
</evidence>
<feature type="region of interest" description="Disordered" evidence="3">
    <location>
        <begin position="363"/>
        <end position="392"/>
    </location>
</feature>
<dbReference type="KEGG" id="lenr:94167751"/>
<dbReference type="PANTHER" id="PTHR19854">
    <property type="entry name" value="TRANSDUCIN BETA-LIKE 3"/>
    <property type="match status" value="1"/>
</dbReference>
<dbReference type="EMBL" id="JAFHKP010000036">
    <property type="protein sequence ID" value="KAG5465745.1"/>
    <property type="molecule type" value="Genomic_DNA"/>
</dbReference>
<accession>A0A836GVU9</accession>
<name>A0A836GVU9_LEIEN</name>
<dbReference type="InterPro" id="IPR036322">
    <property type="entry name" value="WD40_repeat_dom_sf"/>
</dbReference>
<dbReference type="SMART" id="SM00320">
    <property type="entry name" value="WD40"/>
    <property type="match status" value="3"/>
</dbReference>
<proteinExistence type="predicted"/>
<dbReference type="OrthoDB" id="7668193at2759"/>
<evidence type="ECO:0000256" key="2">
    <source>
        <dbReference type="ARBA" id="ARBA00022737"/>
    </source>
</evidence>
<keyword evidence="5" id="KW-1185">Reference proteome</keyword>
<keyword evidence="1" id="KW-0853">WD repeat</keyword>
<dbReference type="AlphaFoldDB" id="A0A836GVU9"/>
<comment type="caution">
    <text evidence="4">The sequence shown here is derived from an EMBL/GenBank/DDBJ whole genome shotgun (WGS) entry which is preliminary data.</text>
</comment>
<reference evidence="4 5" key="1">
    <citation type="submission" date="2021-02" db="EMBL/GenBank/DDBJ databases">
        <title>Leishmania (Mundinia) enrietti genome sequencing and assembly.</title>
        <authorList>
            <person name="Almutairi H."/>
            <person name="Gatherer D."/>
        </authorList>
    </citation>
    <scope>NUCLEOTIDE SEQUENCE [LARGE SCALE GENOMIC DNA]</scope>
    <source>
        <strain evidence="4">CUR178</strain>
    </source>
</reference>
<keyword evidence="2" id="KW-0677">Repeat</keyword>
<feature type="compositionally biased region" description="Basic and acidic residues" evidence="3">
    <location>
        <begin position="406"/>
        <end position="418"/>
    </location>
</feature>
<evidence type="ECO:0000256" key="1">
    <source>
        <dbReference type="ARBA" id="ARBA00022574"/>
    </source>
</evidence>
<dbReference type="GeneID" id="94167751"/>
<dbReference type="InterPro" id="IPR015943">
    <property type="entry name" value="WD40/YVTN_repeat-like_dom_sf"/>
</dbReference>
<dbReference type="InterPro" id="IPR001680">
    <property type="entry name" value="WD40_rpt"/>
</dbReference>
<feature type="region of interest" description="Disordered" evidence="3">
    <location>
        <begin position="406"/>
        <end position="429"/>
    </location>
</feature>
<sequence length="752" mass="81821">MPTLGFSLLTVLRRPARDHHARTYARVHEQLTVLDRSAYQQCEGLRLAMGSAEEQSLPPLFVLQEHADPVLSCKFYPSEVYQRNESNWFLSGDAGGLVVLWNLATRRKIISFLALTEAHRQLRDSAQRGRNGSTTTAGGFVQGNEVLLEHAGTPAFGPYSQSVLSVGFVPLSLSSRQPTTLAESRGGIVDASVRGSCTKVSSSAVCPATADCAARRVSDWAQSVRQRFRLSRRAQTHSVSSGQVLSPSASDVLDSSTPGFAFTPSSTICFYTHCRDQRVYIWCLKRQQASVPGASSLTQVPQLIVALTAPQHSFCPVESISVTVSPFTRTYLAVPHESGGEVTVWELAWRQLNSARLTREAELEEKESVNEPYLSSGSANVDEEGVEEANTSGMSPMDALIARAAAEERQQAKMKERASNASEEGGAGNFSQSASFLTPVVSRGERASFLCYVDPVATTASSNFSARRLCTFSACPTFKGGTIMRLTMCHDAQHLSVAFESGHVVLARYRNADVTPTTSQPGEARHTGGSFSDVQVRNVTRAFAESALVCWWSGRRMLACSSEGGMHCYDTSETAGGLLEAKLMWNVALRKGIGSVFLQRNLVVAGCWDSTLRLYDARDGRLVSILNYQRETINEVRMAPPSIARVATFGFDVRQPRLYATLPRTLSTAITPCIASSSAAAREESLSQSSEAPLHDDNVSDTAVLNSSYEVKAAEEQLVYLFASASKDRTVALWRVDLGLDVEQTTRKTITA</sequence>
<organism evidence="4 5">
    <name type="scientific">Leishmania enriettii</name>
    <dbReference type="NCBI Taxonomy" id="5663"/>
    <lineage>
        <taxon>Eukaryota</taxon>
        <taxon>Discoba</taxon>
        <taxon>Euglenozoa</taxon>
        <taxon>Kinetoplastea</taxon>
        <taxon>Metakinetoplastina</taxon>
        <taxon>Trypanosomatida</taxon>
        <taxon>Trypanosomatidae</taxon>
        <taxon>Leishmaniinae</taxon>
        <taxon>Leishmania</taxon>
    </lineage>
</organism>
<dbReference type="RefSeq" id="XP_067688344.1">
    <property type="nucleotide sequence ID" value="XM_067832241.1"/>
</dbReference>
<dbReference type="Proteomes" id="UP000674179">
    <property type="component" value="Chromosome 36"/>
</dbReference>
<dbReference type="PANTHER" id="PTHR19854:SF1">
    <property type="entry name" value="GUANINE NUCLEOTIDE-BINDING PROTEIN SUBUNIT BETA-LIKE PROTEIN 1"/>
    <property type="match status" value="1"/>
</dbReference>
<protein>
    <recommendedName>
        <fullName evidence="6">Guanine nucleotide-binding protein subunit beta-like protein</fullName>
    </recommendedName>
</protein>
<evidence type="ECO:0000313" key="5">
    <source>
        <dbReference type="Proteomes" id="UP000674179"/>
    </source>
</evidence>